<accession>A0A1B0BAF4</accession>
<keyword evidence="1" id="KW-0812">Transmembrane</keyword>
<evidence type="ECO:0000313" key="2">
    <source>
        <dbReference type="EnsemblMetazoa" id="GPPI023892-PA"/>
    </source>
</evidence>
<organism evidence="2 3">
    <name type="scientific">Glossina palpalis gambiensis</name>
    <dbReference type="NCBI Taxonomy" id="67801"/>
    <lineage>
        <taxon>Eukaryota</taxon>
        <taxon>Metazoa</taxon>
        <taxon>Ecdysozoa</taxon>
        <taxon>Arthropoda</taxon>
        <taxon>Hexapoda</taxon>
        <taxon>Insecta</taxon>
        <taxon>Pterygota</taxon>
        <taxon>Neoptera</taxon>
        <taxon>Endopterygota</taxon>
        <taxon>Diptera</taxon>
        <taxon>Brachycera</taxon>
        <taxon>Muscomorpha</taxon>
        <taxon>Hippoboscoidea</taxon>
        <taxon>Glossinidae</taxon>
        <taxon>Glossina</taxon>
    </lineage>
</organism>
<dbReference type="AlphaFoldDB" id="A0A1B0BAF4"/>
<evidence type="ECO:0000313" key="3">
    <source>
        <dbReference type="Proteomes" id="UP000092460"/>
    </source>
</evidence>
<reference evidence="2" key="2">
    <citation type="submission" date="2020-05" db="UniProtKB">
        <authorList>
            <consortium name="EnsemblMetazoa"/>
        </authorList>
    </citation>
    <scope>IDENTIFICATION</scope>
    <source>
        <strain evidence="2">IAEA</strain>
    </source>
</reference>
<keyword evidence="1" id="KW-1133">Transmembrane helix</keyword>
<reference evidence="3" key="1">
    <citation type="submission" date="2015-01" db="EMBL/GenBank/DDBJ databases">
        <authorList>
            <person name="Aksoy S."/>
            <person name="Warren W."/>
            <person name="Wilson R.K."/>
        </authorList>
    </citation>
    <scope>NUCLEOTIDE SEQUENCE [LARGE SCALE GENOMIC DNA]</scope>
    <source>
        <strain evidence="3">IAEA</strain>
    </source>
</reference>
<protein>
    <submittedName>
        <fullName evidence="2">Uncharacterized protein</fullName>
    </submittedName>
</protein>
<keyword evidence="3" id="KW-1185">Reference proteome</keyword>
<sequence>MHACTTSKPYAVIRRACIRITANYKRLCVDIWELSLEDYGQRINIIWSMVHGLSDTNKHRGLSSKFKVLLKGCFYMVVVGLLCFGFSFDFLALLQFSTLAPNFLLGFIKRSLHLYKRENHGLESIAKAIALNRVSLVKPLLMVASQLLSLLLSAMKSSFFYKADYVLLTSTTWDVGLEEMEVAASGLFLYLAANKPKQQNCNNEHGHGNRNQGV</sequence>
<evidence type="ECO:0000256" key="1">
    <source>
        <dbReference type="SAM" id="Phobius"/>
    </source>
</evidence>
<dbReference type="Proteomes" id="UP000092460">
    <property type="component" value="Unassembled WGS sequence"/>
</dbReference>
<dbReference type="EnsemblMetazoa" id="GPPI023892-RA">
    <property type="protein sequence ID" value="GPPI023892-PA"/>
    <property type="gene ID" value="GPPI023892"/>
</dbReference>
<dbReference type="VEuPathDB" id="VectorBase:GPPI023892"/>
<dbReference type="EMBL" id="JXJN01010955">
    <property type="status" value="NOT_ANNOTATED_CDS"/>
    <property type="molecule type" value="Genomic_DNA"/>
</dbReference>
<name>A0A1B0BAF4_9MUSC</name>
<feature type="transmembrane region" description="Helical" evidence="1">
    <location>
        <begin position="68"/>
        <end position="88"/>
    </location>
</feature>
<dbReference type="EMBL" id="JXJN01010954">
    <property type="status" value="NOT_ANNOTATED_CDS"/>
    <property type="molecule type" value="Genomic_DNA"/>
</dbReference>
<proteinExistence type="predicted"/>
<keyword evidence="1" id="KW-0472">Membrane</keyword>